<dbReference type="PROSITE" id="PS50920">
    <property type="entry name" value="SOLCAR"/>
    <property type="match status" value="3"/>
</dbReference>
<dbReference type="AlphaFoldDB" id="A0A6J1WDJ8"/>
<evidence type="ECO:0000256" key="2">
    <source>
        <dbReference type="ARBA" id="ARBA00006375"/>
    </source>
</evidence>
<comment type="subcellular location">
    <subcellularLocation>
        <location evidence="1">Membrane</location>
        <topology evidence="1">Multi-pass membrane protein</topology>
    </subcellularLocation>
</comment>
<sequence>MADNRPAPKTIPGWINFVIGGLSGMMATCIVQPADLLKTRMQLLGPEAKGQSAISVAKGILRKEGPMGFYVGLSAGLFRQATYTTGRLGSFNTILDWYKAEYGVPSFSMKILMGMTAGGIGAFIGTPAEVSLIRMTADGRLPPEKRRNYKNVFNALNRIVREEGVTALWRGAVPTVTRAMVVNAAQLGTYSQARELLLPTLGEGIVLHLWSSMIAGFVTSAASLPVDIVKTRVQMAAKGSSQIGVLLNIVKNEGVMALWSGFLPTLIKIGPHTVFTFIFLEQLNALYLNT</sequence>
<evidence type="ECO:0000256" key="9">
    <source>
        <dbReference type="RuleBase" id="RU000488"/>
    </source>
</evidence>
<name>A0A6J1WDJ8_GALME</name>
<evidence type="ECO:0000256" key="7">
    <source>
        <dbReference type="ARBA" id="ARBA00023136"/>
    </source>
</evidence>
<evidence type="ECO:0000256" key="3">
    <source>
        <dbReference type="ARBA" id="ARBA00022448"/>
    </source>
</evidence>
<evidence type="ECO:0000256" key="4">
    <source>
        <dbReference type="ARBA" id="ARBA00022692"/>
    </source>
</evidence>
<gene>
    <name evidence="12" type="primary">LOC113509210</name>
</gene>
<keyword evidence="4 8" id="KW-0812">Transmembrane</keyword>
<dbReference type="FunCoup" id="A0A6J1WDJ8">
    <property type="interactions" value="924"/>
</dbReference>
<dbReference type="Proteomes" id="UP001652740">
    <property type="component" value="Unplaced"/>
</dbReference>
<evidence type="ECO:0000313" key="11">
    <source>
        <dbReference type="Proteomes" id="UP001652740"/>
    </source>
</evidence>
<feature type="repeat" description="Solcar" evidence="8">
    <location>
        <begin position="15"/>
        <end position="97"/>
    </location>
</feature>
<dbReference type="InterPro" id="IPR023395">
    <property type="entry name" value="MCP_dom_sf"/>
</dbReference>
<evidence type="ECO:0000256" key="1">
    <source>
        <dbReference type="ARBA" id="ARBA00004141"/>
    </source>
</evidence>
<keyword evidence="3 9" id="KW-0813">Transport</keyword>
<reference evidence="12" key="1">
    <citation type="submission" date="2025-08" db="UniProtKB">
        <authorList>
            <consortium name="RefSeq"/>
        </authorList>
    </citation>
    <scope>IDENTIFICATION</scope>
    <source>
        <tissue evidence="12">Whole larvae</tissue>
    </source>
</reference>
<keyword evidence="11" id="KW-1185">Reference proteome</keyword>
<dbReference type="InterPro" id="IPR050391">
    <property type="entry name" value="Mito_Metabolite_Transporter"/>
</dbReference>
<dbReference type="GeneID" id="113509210"/>
<evidence type="ECO:0000256" key="6">
    <source>
        <dbReference type="ARBA" id="ARBA00022989"/>
    </source>
</evidence>
<evidence type="ECO:0000313" key="12">
    <source>
        <dbReference type="RefSeq" id="XP_026748328.2"/>
    </source>
</evidence>
<evidence type="ECO:0000256" key="5">
    <source>
        <dbReference type="ARBA" id="ARBA00022737"/>
    </source>
</evidence>
<dbReference type="GO" id="GO:0005743">
    <property type="term" value="C:mitochondrial inner membrane"/>
    <property type="evidence" value="ECO:0007669"/>
    <property type="project" value="UniProtKB-SubCell"/>
</dbReference>
<keyword evidence="6 10" id="KW-1133">Transmembrane helix</keyword>
<dbReference type="Gene3D" id="1.50.40.10">
    <property type="entry name" value="Mitochondrial carrier domain"/>
    <property type="match status" value="1"/>
</dbReference>
<feature type="repeat" description="Solcar" evidence="8">
    <location>
        <begin position="203"/>
        <end position="286"/>
    </location>
</feature>
<dbReference type="Pfam" id="PF00153">
    <property type="entry name" value="Mito_carr"/>
    <property type="match status" value="3"/>
</dbReference>
<dbReference type="SUPFAM" id="SSF103506">
    <property type="entry name" value="Mitochondrial carrier"/>
    <property type="match status" value="1"/>
</dbReference>
<comment type="similarity">
    <text evidence="2 9">Belongs to the mitochondrial carrier (TC 2.A.29) family.</text>
</comment>
<dbReference type="InterPro" id="IPR018108">
    <property type="entry name" value="MCP_transmembrane"/>
</dbReference>
<dbReference type="KEGG" id="gmw:113509210"/>
<organism evidence="11 12">
    <name type="scientific">Galleria mellonella</name>
    <name type="common">Greater wax moth</name>
    <dbReference type="NCBI Taxonomy" id="7137"/>
    <lineage>
        <taxon>Eukaryota</taxon>
        <taxon>Metazoa</taxon>
        <taxon>Ecdysozoa</taxon>
        <taxon>Arthropoda</taxon>
        <taxon>Hexapoda</taxon>
        <taxon>Insecta</taxon>
        <taxon>Pterygota</taxon>
        <taxon>Neoptera</taxon>
        <taxon>Endopterygota</taxon>
        <taxon>Lepidoptera</taxon>
        <taxon>Glossata</taxon>
        <taxon>Ditrysia</taxon>
        <taxon>Pyraloidea</taxon>
        <taxon>Pyralidae</taxon>
        <taxon>Galleriinae</taxon>
        <taxon>Galleria</taxon>
    </lineage>
</organism>
<dbReference type="InParanoid" id="A0A6J1WDJ8"/>
<accession>A0A6J1WDJ8</accession>
<proteinExistence type="inferred from homology"/>
<keyword evidence="7 8" id="KW-0472">Membrane</keyword>
<evidence type="ECO:0000256" key="10">
    <source>
        <dbReference type="SAM" id="Phobius"/>
    </source>
</evidence>
<evidence type="ECO:0000256" key="8">
    <source>
        <dbReference type="PROSITE-ProRule" id="PRU00282"/>
    </source>
</evidence>
<keyword evidence="5" id="KW-0677">Repeat</keyword>
<dbReference type="RefSeq" id="XP_026748328.2">
    <property type="nucleotide sequence ID" value="XM_026892527.3"/>
</dbReference>
<feature type="repeat" description="Solcar" evidence="8">
    <location>
        <begin position="105"/>
        <end position="196"/>
    </location>
</feature>
<protein>
    <submittedName>
        <fullName evidence="12">Mitochondrial 2-oxoglutarate/malate carrier protein-like</fullName>
    </submittedName>
</protein>
<dbReference type="PANTHER" id="PTHR45618">
    <property type="entry name" value="MITOCHONDRIAL DICARBOXYLATE CARRIER-RELATED"/>
    <property type="match status" value="1"/>
</dbReference>
<feature type="transmembrane region" description="Helical" evidence="10">
    <location>
        <begin position="12"/>
        <end position="31"/>
    </location>
</feature>